<reference evidence="4" key="2">
    <citation type="journal article" date="2017" name="Genome Announc.">
        <title>Draft genome sequence of Paludibacter jiangxiensis NM7(T), a propionate-producing fermentative bacterium.</title>
        <authorList>
            <person name="Qiu Y.-L."/>
            <person name="Tourlousse D.M."/>
            <person name="Matsuura N."/>
            <person name="Ohashi A."/>
            <person name="Sekiguchi Y."/>
        </authorList>
    </citation>
    <scope>NUCLEOTIDE SEQUENCE [LARGE SCALE GENOMIC DNA]</scope>
    <source>
        <strain evidence="4">NM7</strain>
    </source>
</reference>
<feature type="domain" description="SPOR" evidence="2">
    <location>
        <begin position="76"/>
        <end position="153"/>
    </location>
</feature>
<dbReference type="InterPro" id="IPR036680">
    <property type="entry name" value="SPOR-like_sf"/>
</dbReference>
<evidence type="ECO:0000256" key="1">
    <source>
        <dbReference type="SAM" id="SignalP"/>
    </source>
</evidence>
<organism evidence="3 4">
    <name type="scientific">Paludibacter jiangxiensis</name>
    <dbReference type="NCBI Taxonomy" id="681398"/>
    <lineage>
        <taxon>Bacteria</taxon>
        <taxon>Pseudomonadati</taxon>
        <taxon>Bacteroidota</taxon>
        <taxon>Bacteroidia</taxon>
        <taxon>Bacteroidales</taxon>
        <taxon>Paludibacteraceae</taxon>
        <taxon>Paludibacter</taxon>
    </lineage>
</organism>
<protein>
    <submittedName>
        <fullName evidence="3">Sporulation related domain-containing protein</fullName>
    </submittedName>
</protein>
<dbReference type="InterPro" id="IPR007730">
    <property type="entry name" value="SPOR-like_dom"/>
</dbReference>
<keyword evidence="1" id="KW-0732">Signal</keyword>
<dbReference type="PROSITE" id="PS51724">
    <property type="entry name" value="SPOR"/>
    <property type="match status" value="1"/>
</dbReference>
<feature type="chain" id="PRO_5007905014" evidence="1">
    <location>
        <begin position="20"/>
        <end position="153"/>
    </location>
</feature>
<dbReference type="STRING" id="681398.PJIAN_271"/>
<evidence type="ECO:0000313" key="4">
    <source>
        <dbReference type="Proteomes" id="UP000076586"/>
    </source>
</evidence>
<evidence type="ECO:0000259" key="2">
    <source>
        <dbReference type="PROSITE" id="PS51724"/>
    </source>
</evidence>
<name>A0A170ZC42_9BACT</name>
<comment type="caution">
    <text evidence="3">The sequence shown here is derived from an EMBL/GenBank/DDBJ whole genome shotgun (WGS) entry which is preliminary data.</text>
</comment>
<dbReference type="SUPFAM" id="SSF110997">
    <property type="entry name" value="Sporulation related repeat"/>
    <property type="match status" value="1"/>
</dbReference>
<dbReference type="AlphaFoldDB" id="A0A170ZC42"/>
<dbReference type="Pfam" id="PF05036">
    <property type="entry name" value="SPOR"/>
    <property type="match status" value="1"/>
</dbReference>
<sequence length="153" mass="16661">MKKLIYLALIVPSILVVSCKTTHPAGIYAKAQSTEQQSSVIAAPATQAQVPSNPVSGKENVRKENFKPIATETNQDVVNKKYHVVVGSFGSQLNAQNLAATLKKEGKNPAVVVNENNMYRVIIASYDDYAQATSAKVELQSRFADAWLLVQNK</sequence>
<evidence type="ECO:0000313" key="3">
    <source>
        <dbReference type="EMBL" id="GAT62512.1"/>
    </source>
</evidence>
<proteinExistence type="predicted"/>
<dbReference type="EMBL" id="BDCR01000002">
    <property type="protein sequence ID" value="GAT62512.1"/>
    <property type="molecule type" value="Genomic_DNA"/>
</dbReference>
<dbReference type="Gene3D" id="3.30.70.1070">
    <property type="entry name" value="Sporulation related repeat"/>
    <property type="match status" value="1"/>
</dbReference>
<dbReference type="Proteomes" id="UP000076586">
    <property type="component" value="Unassembled WGS sequence"/>
</dbReference>
<dbReference type="PROSITE" id="PS51257">
    <property type="entry name" value="PROKAR_LIPOPROTEIN"/>
    <property type="match status" value="1"/>
</dbReference>
<dbReference type="RefSeq" id="WP_172795576.1">
    <property type="nucleotide sequence ID" value="NZ_BDCR01000002.1"/>
</dbReference>
<gene>
    <name evidence="3" type="ORF">PJIAN_271</name>
</gene>
<keyword evidence="4" id="KW-1185">Reference proteome</keyword>
<dbReference type="GO" id="GO:0042834">
    <property type="term" value="F:peptidoglycan binding"/>
    <property type="evidence" value="ECO:0007669"/>
    <property type="project" value="InterPro"/>
</dbReference>
<feature type="signal peptide" evidence="1">
    <location>
        <begin position="1"/>
        <end position="19"/>
    </location>
</feature>
<reference evidence="4" key="1">
    <citation type="submission" date="2016-04" db="EMBL/GenBank/DDBJ databases">
        <title>Draft genome sequence of Paludibacter jiangxiensis strain NM7.</title>
        <authorList>
            <person name="Qiu Y."/>
            <person name="Matsuura N."/>
            <person name="Ohashi A."/>
            <person name="Tourlousse M.D."/>
            <person name="Sekiguchi Y."/>
        </authorList>
    </citation>
    <scope>NUCLEOTIDE SEQUENCE [LARGE SCALE GENOMIC DNA]</scope>
    <source>
        <strain evidence="4">NM7</strain>
    </source>
</reference>
<accession>A0A170ZC42</accession>